<comment type="function">
    <text evidence="1">Catalyzes the condensation of the acetyl group of acetyl-CoA with 3-methyl-2-oxobutanoate (2-oxoisovalerate) to form 3-carboxy-3-hydroxy-4-methylpentanoate (2-isopropylmalate).</text>
</comment>
<dbReference type="InterPro" id="IPR054691">
    <property type="entry name" value="LeuA/HCS_post-cat"/>
</dbReference>
<dbReference type="InterPro" id="IPR000891">
    <property type="entry name" value="PYR_CT"/>
</dbReference>
<dbReference type="CDD" id="cd03174">
    <property type="entry name" value="DRE_TIM_metallolyase"/>
    <property type="match status" value="1"/>
</dbReference>
<evidence type="ECO:0000313" key="10">
    <source>
        <dbReference type="Proteomes" id="UP000326207"/>
    </source>
</evidence>
<dbReference type="SUPFAM" id="SSF51569">
    <property type="entry name" value="Aldolase"/>
    <property type="match status" value="1"/>
</dbReference>
<evidence type="ECO:0000256" key="2">
    <source>
        <dbReference type="ARBA" id="ARBA00022430"/>
    </source>
</evidence>
<dbReference type="Proteomes" id="UP000326207">
    <property type="component" value="Unassembled WGS sequence"/>
</dbReference>
<dbReference type="PANTHER" id="PTHR10277">
    <property type="entry name" value="HOMOCITRATE SYNTHASE-RELATED"/>
    <property type="match status" value="1"/>
</dbReference>
<dbReference type="EMBL" id="QJOW01000004">
    <property type="protein sequence ID" value="KAB7514289.1"/>
    <property type="molecule type" value="Genomic_DNA"/>
</dbReference>
<accession>A0A5N5U5V8</accession>
<keyword evidence="3" id="KW-0808">Transferase</keyword>
<evidence type="ECO:0000313" key="9">
    <source>
        <dbReference type="EMBL" id="KAB7518861.1"/>
    </source>
</evidence>
<evidence type="ECO:0000256" key="5">
    <source>
        <dbReference type="ARBA" id="ARBA00029993"/>
    </source>
</evidence>
<accession>A0A5N5U734</accession>
<accession>A0A5N5UK62</accession>
<evidence type="ECO:0000256" key="3">
    <source>
        <dbReference type="ARBA" id="ARBA00022679"/>
    </source>
</evidence>
<keyword evidence="12" id="KW-1185">Reference proteome</keyword>
<comment type="caution">
    <text evidence="7">The sequence shown here is derived from an EMBL/GenBank/DDBJ whole genome shotgun (WGS) entry which is preliminary data.</text>
</comment>
<name>A0A5N5U5V8_9EURY</name>
<dbReference type="EMBL" id="QKKZ01000003">
    <property type="protein sequence ID" value="KAB7513887.1"/>
    <property type="molecule type" value="Genomic_DNA"/>
</dbReference>
<proteinExistence type="predicted"/>
<dbReference type="Proteomes" id="UP000326865">
    <property type="component" value="Unassembled WGS sequence"/>
</dbReference>
<evidence type="ECO:0000259" key="6">
    <source>
        <dbReference type="PROSITE" id="PS50991"/>
    </source>
</evidence>
<evidence type="ECO:0000313" key="12">
    <source>
        <dbReference type="Proteomes" id="UP000326865"/>
    </source>
</evidence>
<dbReference type="InterPro" id="IPR013785">
    <property type="entry name" value="Aldolase_TIM"/>
</dbReference>
<dbReference type="Pfam" id="PF00682">
    <property type="entry name" value="HMGL-like"/>
    <property type="match status" value="1"/>
</dbReference>
<keyword evidence="2" id="KW-0028">Amino-acid biosynthesis</keyword>
<reference evidence="10 11" key="1">
    <citation type="submission" date="2019-10" db="EMBL/GenBank/DDBJ databases">
        <title>Unraveling microbial dark matter from salterns through culturing: the case of the genus Halosegnis.</title>
        <authorList>
            <person name="Duran-Viseras A."/>
            <person name="Andrei A.-S."/>
            <person name="Vera-Gargallo B."/>
            <person name="Ghai R."/>
            <person name="Sanchez-Porro C."/>
            <person name="Ventosa A."/>
        </authorList>
    </citation>
    <scope>NUCLEOTIDE SEQUENCE [LARGE SCALE GENOMIC DNA]</scope>
    <source>
        <strain evidence="8 11">F17-44</strain>
        <strain evidence="7 12">F18-79</strain>
        <strain evidence="9 10">F19-13</strain>
    </source>
</reference>
<dbReference type="Proteomes" id="UP000326302">
    <property type="component" value="Unassembled WGS sequence"/>
</dbReference>
<evidence type="ECO:0000313" key="11">
    <source>
        <dbReference type="Proteomes" id="UP000326302"/>
    </source>
</evidence>
<sequence length="358" mass="37885">MRLCDVTLREAVQLSDRGYTVDQRVAAGEALDRLDLSFVQAGFPAVDETEREVTATLTNRLDAEVVAIARGVESDVTAALETGADVVELFVPVSDKQLEHVVGTSREAMYETAGERITQIREGGAQPHLTLMDGFRTDERAVASAFERFDCPIVVADTVGARTPSYVAGYLRTLADLGVDLSRAGVHFHDDLGCATANALVAAQTGVDRIDVSVASLGERAGNPATEEVVTAIVQEGGDPEVQTEQLIPTAESVLDALGESVDARKPVLGREVTTHESGIHTDAMLTDPSTFEPFDPATFGGQRRLVFGAGTGRGAARKLLSRVGGEATDERVETLLDRLAAEGPVELEGALSLAEGV</sequence>
<evidence type="ECO:0000256" key="4">
    <source>
        <dbReference type="ARBA" id="ARBA00029440"/>
    </source>
</evidence>
<dbReference type="Pfam" id="PF22617">
    <property type="entry name" value="HCS_D2"/>
    <property type="match status" value="1"/>
</dbReference>
<dbReference type="RefSeq" id="WP_152120619.1">
    <property type="nucleotide sequence ID" value="NZ_QJOW01000004.1"/>
</dbReference>
<dbReference type="AlphaFoldDB" id="A0A5N5U5V8"/>
<dbReference type="EMBL" id="QMDY01000003">
    <property type="protein sequence ID" value="KAB7518861.1"/>
    <property type="molecule type" value="Genomic_DNA"/>
</dbReference>
<dbReference type="GO" id="GO:0009098">
    <property type="term" value="P:L-leucine biosynthetic process"/>
    <property type="evidence" value="ECO:0007669"/>
    <property type="project" value="UniProtKB-KW"/>
</dbReference>
<evidence type="ECO:0000313" key="7">
    <source>
        <dbReference type="EMBL" id="KAB7513887.1"/>
    </source>
</evidence>
<dbReference type="PANTHER" id="PTHR10277:SF9">
    <property type="entry name" value="2-ISOPROPYLMALATE SYNTHASE 1, CHLOROPLASTIC-RELATED"/>
    <property type="match status" value="1"/>
</dbReference>
<evidence type="ECO:0000256" key="1">
    <source>
        <dbReference type="ARBA" id="ARBA00003715"/>
    </source>
</evidence>
<gene>
    <name evidence="7" type="ORF">DM867_08825</name>
    <name evidence="8" type="ORF">DMP03_10480</name>
    <name evidence="9" type="ORF">DP108_06780</name>
</gene>
<comment type="pathway">
    <text evidence="4">Amino-acid biosynthesis.</text>
</comment>
<dbReference type="OrthoDB" id="6555at2157"/>
<dbReference type="PROSITE" id="PS50991">
    <property type="entry name" value="PYR_CT"/>
    <property type="match status" value="1"/>
</dbReference>
<evidence type="ECO:0000313" key="8">
    <source>
        <dbReference type="EMBL" id="KAB7514289.1"/>
    </source>
</evidence>
<feature type="domain" description="Pyruvate carboxyltransferase" evidence="6">
    <location>
        <begin position="1"/>
        <end position="248"/>
    </location>
</feature>
<dbReference type="Gene3D" id="3.20.20.70">
    <property type="entry name" value="Aldolase class I"/>
    <property type="match status" value="1"/>
</dbReference>
<keyword evidence="2" id="KW-0432">Leucine biosynthesis</keyword>
<organism evidence="7 12">
    <name type="scientific">Halosegnis rubeus</name>
    <dbReference type="NCBI Taxonomy" id="2212850"/>
    <lineage>
        <taxon>Archaea</taxon>
        <taxon>Methanobacteriati</taxon>
        <taxon>Methanobacteriota</taxon>
        <taxon>Stenosarchaea group</taxon>
        <taxon>Halobacteria</taxon>
        <taxon>Halobacteriales</taxon>
        <taxon>Natronomonadaceae</taxon>
        <taxon>Halosegnis</taxon>
    </lineage>
</organism>
<dbReference type="GO" id="GO:0003852">
    <property type="term" value="F:2-isopropylmalate synthase activity"/>
    <property type="evidence" value="ECO:0007669"/>
    <property type="project" value="TreeGrafter"/>
</dbReference>
<protein>
    <recommendedName>
        <fullName evidence="5">Alpha-IPM synthase</fullName>
    </recommendedName>
</protein>
<keyword evidence="2" id="KW-0100">Branched-chain amino acid biosynthesis</keyword>
<dbReference type="Gene3D" id="1.10.238.260">
    <property type="match status" value="1"/>
</dbReference>
<dbReference type="InterPro" id="IPR050073">
    <property type="entry name" value="2-IPM_HCS-like"/>
</dbReference>